<organism evidence="2 3">
    <name type="scientific">Pseudovirgaria hyperparasitica</name>
    <dbReference type="NCBI Taxonomy" id="470096"/>
    <lineage>
        <taxon>Eukaryota</taxon>
        <taxon>Fungi</taxon>
        <taxon>Dikarya</taxon>
        <taxon>Ascomycota</taxon>
        <taxon>Pezizomycotina</taxon>
        <taxon>Dothideomycetes</taxon>
        <taxon>Dothideomycetes incertae sedis</taxon>
        <taxon>Acrospermales</taxon>
        <taxon>Acrospermaceae</taxon>
        <taxon>Pseudovirgaria</taxon>
    </lineage>
</organism>
<accession>A0A6A6WA86</accession>
<dbReference type="GeneID" id="54481864"/>
<dbReference type="GO" id="GO:0005737">
    <property type="term" value="C:cytoplasm"/>
    <property type="evidence" value="ECO:0007669"/>
    <property type="project" value="TreeGrafter"/>
</dbReference>
<gene>
    <name evidence="2" type="ORF">EJ05DRAFT_327181</name>
</gene>
<protein>
    <submittedName>
        <fullName evidence="2">Uncharacterized protein</fullName>
    </submittedName>
</protein>
<dbReference type="EMBL" id="ML996570">
    <property type="protein sequence ID" value="KAF2758944.1"/>
    <property type="molecule type" value="Genomic_DNA"/>
</dbReference>
<dbReference type="PANTHER" id="PTHR35020:SF2">
    <property type="entry name" value="N-ACETYLGLUCOSAMINE-INDUCED PROTEIN 1"/>
    <property type="match status" value="1"/>
</dbReference>
<dbReference type="Proteomes" id="UP000799437">
    <property type="component" value="Unassembled WGS sequence"/>
</dbReference>
<dbReference type="RefSeq" id="XP_033601395.1">
    <property type="nucleotide sequence ID" value="XM_033740810.1"/>
</dbReference>
<evidence type="ECO:0000313" key="2">
    <source>
        <dbReference type="EMBL" id="KAF2758944.1"/>
    </source>
</evidence>
<feature type="region of interest" description="Disordered" evidence="1">
    <location>
        <begin position="1"/>
        <end position="23"/>
    </location>
</feature>
<dbReference type="PANTHER" id="PTHR35020">
    <property type="entry name" value="N-ACETYLGLUCOSAMINE-INDUCED PROTEIN 1"/>
    <property type="match status" value="1"/>
</dbReference>
<evidence type="ECO:0000313" key="3">
    <source>
        <dbReference type="Proteomes" id="UP000799437"/>
    </source>
</evidence>
<proteinExistence type="predicted"/>
<dbReference type="GO" id="GO:0006044">
    <property type="term" value="P:N-acetylglucosamine metabolic process"/>
    <property type="evidence" value="ECO:0007669"/>
    <property type="project" value="TreeGrafter"/>
</dbReference>
<dbReference type="Pfam" id="PF12239">
    <property type="entry name" value="DUF3605"/>
    <property type="match status" value="1"/>
</dbReference>
<evidence type="ECO:0000256" key="1">
    <source>
        <dbReference type="SAM" id="MobiDB-lite"/>
    </source>
</evidence>
<keyword evidence="3" id="KW-1185">Reference proteome</keyword>
<feature type="compositionally biased region" description="Polar residues" evidence="1">
    <location>
        <begin position="1"/>
        <end position="16"/>
    </location>
</feature>
<name>A0A6A6WA86_9PEZI</name>
<dbReference type="InterPro" id="IPR022036">
    <property type="entry name" value="DUF3605"/>
</dbReference>
<sequence length="246" mass="27377">MPSTPSSDTINTSKAHQVTHELPDVCPRPLPGESVQTWSFLVDSVATNAIGDLRRTPSQLSQYNDWAARIRKTYGSVGAFVIQRRLQWVPRKHDADGTPLFETVCGEDGNPLADSRDYKVLRNDWPYGIEDGITHLCVWMKGRLGSGDEVLANGETGRRGQLTKQGRACVDQYVYETFTKPLREKANIQGEEVVFNWAGSSNGGGDGVHVLWFKNWIELQSVRGIDHIHVLLRGATEGMVEAWLDG</sequence>
<dbReference type="OrthoDB" id="498286at2759"/>
<dbReference type="AlphaFoldDB" id="A0A6A6WA86"/>
<reference evidence="2" key="1">
    <citation type="journal article" date="2020" name="Stud. Mycol.">
        <title>101 Dothideomycetes genomes: a test case for predicting lifestyles and emergence of pathogens.</title>
        <authorList>
            <person name="Haridas S."/>
            <person name="Albert R."/>
            <person name="Binder M."/>
            <person name="Bloem J."/>
            <person name="Labutti K."/>
            <person name="Salamov A."/>
            <person name="Andreopoulos B."/>
            <person name="Baker S."/>
            <person name="Barry K."/>
            <person name="Bills G."/>
            <person name="Bluhm B."/>
            <person name="Cannon C."/>
            <person name="Castanera R."/>
            <person name="Culley D."/>
            <person name="Daum C."/>
            <person name="Ezra D."/>
            <person name="Gonzalez J."/>
            <person name="Henrissat B."/>
            <person name="Kuo A."/>
            <person name="Liang C."/>
            <person name="Lipzen A."/>
            <person name="Lutzoni F."/>
            <person name="Magnuson J."/>
            <person name="Mondo S."/>
            <person name="Nolan M."/>
            <person name="Ohm R."/>
            <person name="Pangilinan J."/>
            <person name="Park H.-J."/>
            <person name="Ramirez L."/>
            <person name="Alfaro M."/>
            <person name="Sun H."/>
            <person name="Tritt A."/>
            <person name="Yoshinaga Y."/>
            <person name="Zwiers L.-H."/>
            <person name="Turgeon B."/>
            <person name="Goodwin S."/>
            <person name="Spatafora J."/>
            <person name="Crous P."/>
            <person name="Grigoriev I."/>
        </authorList>
    </citation>
    <scope>NUCLEOTIDE SEQUENCE</scope>
    <source>
        <strain evidence="2">CBS 121739</strain>
    </source>
</reference>